<name>A0A0V1IDV8_TRIPS</name>
<organism evidence="1 2">
    <name type="scientific">Trichinella pseudospiralis</name>
    <name type="common">Parasitic roundworm</name>
    <dbReference type="NCBI Taxonomy" id="6337"/>
    <lineage>
        <taxon>Eukaryota</taxon>
        <taxon>Metazoa</taxon>
        <taxon>Ecdysozoa</taxon>
        <taxon>Nematoda</taxon>
        <taxon>Enoplea</taxon>
        <taxon>Dorylaimia</taxon>
        <taxon>Trichinellida</taxon>
        <taxon>Trichinellidae</taxon>
        <taxon>Trichinella</taxon>
    </lineage>
</organism>
<evidence type="ECO:0000313" key="2">
    <source>
        <dbReference type="Proteomes" id="UP000054805"/>
    </source>
</evidence>
<proteinExistence type="predicted"/>
<accession>A0A0V1IDV8</accession>
<comment type="caution">
    <text evidence="1">The sequence shown here is derived from an EMBL/GenBank/DDBJ whole genome shotgun (WGS) entry which is preliminary data.</text>
</comment>
<evidence type="ECO:0000313" key="1">
    <source>
        <dbReference type="EMBL" id="KRZ20987.1"/>
    </source>
</evidence>
<keyword evidence="2" id="KW-1185">Reference proteome</keyword>
<dbReference type="Proteomes" id="UP000054805">
    <property type="component" value="Unassembled WGS sequence"/>
</dbReference>
<protein>
    <submittedName>
        <fullName evidence="1">Uncharacterized protein</fullName>
    </submittedName>
</protein>
<reference evidence="1 2" key="1">
    <citation type="submission" date="2015-01" db="EMBL/GenBank/DDBJ databases">
        <title>Evolution of Trichinella species and genotypes.</title>
        <authorList>
            <person name="Korhonen P.K."/>
            <person name="Edoardo P."/>
            <person name="Giuseppe L.R."/>
            <person name="Gasser R.B."/>
        </authorList>
    </citation>
    <scope>NUCLEOTIDE SEQUENCE [LARGE SCALE GENOMIC DNA]</scope>
    <source>
        <strain evidence="1">ISS588</strain>
    </source>
</reference>
<dbReference type="AlphaFoldDB" id="A0A0V1IDV8"/>
<sequence length="64" mass="7523">MYVVFLLKLIEKSKLFCSTLRICLFVCASFISKHIFRYPKKCVAITDAQFENGNYPMMQTKHLN</sequence>
<dbReference type="EMBL" id="JYDS01000221">
    <property type="protein sequence ID" value="KRZ20987.1"/>
    <property type="molecule type" value="Genomic_DNA"/>
</dbReference>
<gene>
    <name evidence="1" type="ORF">T4B_14962</name>
</gene>